<sequence length="463" mass="49726">MHISSQPSRRHALCLLGASLLSGCAMGGGDTSAPAKAPAGKITADNPFGVPDGGSVELAYFKGGSPNYLGDAVEPLLQNKFPKVQIQRTMSERMSQTLQPRFVGGNPPDFIDNAGADALSFGALVQDGQVLDLTDFYNAPSIDDPSKKIKDSLLPGSYESTLVDGVPYTISFVARSFGIWYNAKLGLQPPATWDAFIQLCEEIKKSGVTPYGFAGKNAADYQAEVILTSAAKIGGLDLLRAIDNLEDGAWEADAVRQAAEAWAEIGGRFSDKSFEGLIHTEVQLRQNQGKLAFYPCGDWLESEQKKSTPEGFEYTMMPTPSITSSDALPIAAVHALLGSAMLVAAKGQNTAAAQEFMRLMVSKEGARAYTRASGWLTTVPGAADGLDLSPGTLVSQQALATAGAAKALITWKWNGWYQPLLYEIRDATNALMYGRVTAAEFTRRMQKKADEIKADSTIKKYQR</sequence>
<feature type="chain" id="PRO_5020747774" evidence="5">
    <location>
        <begin position="28"/>
        <end position="463"/>
    </location>
</feature>
<protein>
    <submittedName>
        <fullName evidence="6">Carbohydrate ABC transporter, N-acetylglucosamine/diacetylchitobiose-binding protein</fullName>
    </submittedName>
</protein>
<dbReference type="PROSITE" id="PS51318">
    <property type="entry name" value="TAT"/>
    <property type="match status" value="1"/>
</dbReference>
<evidence type="ECO:0000256" key="1">
    <source>
        <dbReference type="ARBA" id="ARBA00004196"/>
    </source>
</evidence>
<evidence type="ECO:0000256" key="3">
    <source>
        <dbReference type="ARBA" id="ARBA00022448"/>
    </source>
</evidence>
<comment type="similarity">
    <text evidence="2">Belongs to the bacterial solute-binding protein 1 family.</text>
</comment>
<dbReference type="InterPro" id="IPR006059">
    <property type="entry name" value="SBP"/>
</dbReference>
<evidence type="ECO:0000256" key="4">
    <source>
        <dbReference type="ARBA" id="ARBA00022729"/>
    </source>
</evidence>
<dbReference type="InterPro" id="IPR006311">
    <property type="entry name" value="TAT_signal"/>
</dbReference>
<keyword evidence="4 5" id="KW-0732">Signal</keyword>
<dbReference type="NCBIfam" id="TIGR03851">
    <property type="entry name" value="chitin_NgcE"/>
    <property type="match status" value="1"/>
</dbReference>
<comment type="subcellular location">
    <subcellularLocation>
        <location evidence="1">Cell envelope</location>
    </subcellularLocation>
</comment>
<dbReference type="SUPFAM" id="SSF53850">
    <property type="entry name" value="Periplasmic binding protein-like II"/>
    <property type="match status" value="1"/>
</dbReference>
<dbReference type="Pfam" id="PF01547">
    <property type="entry name" value="SBP_bac_1"/>
    <property type="match status" value="1"/>
</dbReference>
<evidence type="ECO:0000256" key="5">
    <source>
        <dbReference type="SAM" id="SignalP"/>
    </source>
</evidence>
<comment type="caution">
    <text evidence="6">The sequence shown here is derived from an EMBL/GenBank/DDBJ whole genome shotgun (WGS) entry which is preliminary data.</text>
</comment>
<dbReference type="AlphaFoldDB" id="A0A4V2YDM4"/>
<accession>A0A4V2YDM4</accession>
<dbReference type="RefSeq" id="WP_132514912.1">
    <property type="nucleotide sequence ID" value="NZ_SMKP01000116.1"/>
</dbReference>
<dbReference type="InterPro" id="IPR050490">
    <property type="entry name" value="Bact_solute-bd_prot1"/>
</dbReference>
<dbReference type="InterPro" id="IPR022386">
    <property type="entry name" value="Chitin_NgcE"/>
</dbReference>
<dbReference type="OrthoDB" id="8663148at2"/>
<dbReference type="Gene3D" id="3.40.190.10">
    <property type="entry name" value="Periplasmic binding protein-like II"/>
    <property type="match status" value="2"/>
</dbReference>
<dbReference type="PANTHER" id="PTHR43649">
    <property type="entry name" value="ARABINOSE-BINDING PROTEIN-RELATED"/>
    <property type="match status" value="1"/>
</dbReference>
<evidence type="ECO:0000313" key="6">
    <source>
        <dbReference type="EMBL" id="TDD15896.1"/>
    </source>
</evidence>
<dbReference type="PANTHER" id="PTHR43649:SF31">
    <property type="entry name" value="SN-GLYCEROL-3-PHOSPHATE-BINDING PERIPLASMIC PROTEIN UGPB"/>
    <property type="match status" value="1"/>
</dbReference>
<feature type="signal peptide" evidence="5">
    <location>
        <begin position="1"/>
        <end position="27"/>
    </location>
</feature>
<gene>
    <name evidence="6" type="primary">ngcE</name>
    <name evidence="6" type="ORF">E1294_33120</name>
</gene>
<evidence type="ECO:0000313" key="7">
    <source>
        <dbReference type="Proteomes" id="UP000294543"/>
    </source>
</evidence>
<proteinExistence type="inferred from homology"/>
<evidence type="ECO:0000256" key="2">
    <source>
        <dbReference type="ARBA" id="ARBA00008520"/>
    </source>
</evidence>
<keyword evidence="7" id="KW-1185">Reference proteome</keyword>
<organism evidence="6 7">
    <name type="scientific">Nonomuraea diastatica</name>
    <dbReference type="NCBI Taxonomy" id="1848329"/>
    <lineage>
        <taxon>Bacteria</taxon>
        <taxon>Bacillati</taxon>
        <taxon>Actinomycetota</taxon>
        <taxon>Actinomycetes</taxon>
        <taxon>Streptosporangiales</taxon>
        <taxon>Streptosporangiaceae</taxon>
        <taxon>Nonomuraea</taxon>
    </lineage>
</organism>
<dbReference type="Proteomes" id="UP000294543">
    <property type="component" value="Unassembled WGS sequence"/>
</dbReference>
<reference evidence="6 7" key="1">
    <citation type="submission" date="2019-03" db="EMBL/GenBank/DDBJ databases">
        <title>Draft genome sequences of novel Actinobacteria.</title>
        <authorList>
            <person name="Sahin N."/>
            <person name="Ay H."/>
            <person name="Saygin H."/>
        </authorList>
    </citation>
    <scope>NUCLEOTIDE SEQUENCE [LARGE SCALE GENOMIC DNA]</scope>
    <source>
        <strain evidence="6 7">KC712</strain>
    </source>
</reference>
<keyword evidence="3" id="KW-0813">Transport</keyword>
<dbReference type="EMBL" id="SMKP01000116">
    <property type="protein sequence ID" value="TDD15896.1"/>
    <property type="molecule type" value="Genomic_DNA"/>
</dbReference>
<dbReference type="GO" id="GO:0030313">
    <property type="term" value="C:cell envelope"/>
    <property type="evidence" value="ECO:0007669"/>
    <property type="project" value="UniProtKB-SubCell"/>
</dbReference>
<name>A0A4V2YDM4_9ACTN</name>